<dbReference type="Gene3D" id="1.10.260.40">
    <property type="entry name" value="lambda repressor-like DNA-binding domains"/>
    <property type="match status" value="1"/>
</dbReference>
<dbReference type="SMART" id="SM00530">
    <property type="entry name" value="HTH_XRE"/>
    <property type="match status" value="1"/>
</dbReference>
<dbReference type="GO" id="GO:0003677">
    <property type="term" value="F:DNA binding"/>
    <property type="evidence" value="ECO:0007669"/>
    <property type="project" value="InterPro"/>
</dbReference>
<dbReference type="PROSITE" id="PS50943">
    <property type="entry name" value="HTH_CROC1"/>
    <property type="match status" value="1"/>
</dbReference>
<evidence type="ECO:0000259" key="1">
    <source>
        <dbReference type="PROSITE" id="PS50943"/>
    </source>
</evidence>
<proteinExistence type="predicted"/>
<protein>
    <submittedName>
        <fullName evidence="2">Transcriptional regulator</fullName>
    </submittedName>
</protein>
<feature type="domain" description="HTH cro/C1-type" evidence="1">
    <location>
        <begin position="9"/>
        <end position="62"/>
    </location>
</feature>
<dbReference type="InterPro" id="IPR011990">
    <property type="entry name" value="TPR-like_helical_dom_sf"/>
</dbReference>
<dbReference type="SUPFAM" id="SSF47413">
    <property type="entry name" value="lambda repressor-like DNA-binding domains"/>
    <property type="match status" value="1"/>
</dbReference>
<comment type="caution">
    <text evidence="2">The sequence shown here is derived from an EMBL/GenBank/DDBJ whole genome shotgun (WGS) entry which is preliminary data.</text>
</comment>
<dbReference type="SMART" id="SM00028">
    <property type="entry name" value="TPR"/>
    <property type="match status" value="4"/>
</dbReference>
<reference evidence="2" key="1">
    <citation type="submission" date="2021-03" db="EMBL/GenBank/DDBJ databases">
        <title>Antimicrobial resistance genes in bacteria isolated from Japanese honey, and their potential for conferring macrolide and lincosamide resistance in the American foulbrood pathogen Paenibacillus larvae.</title>
        <authorList>
            <person name="Okamoto M."/>
            <person name="Kumagai M."/>
            <person name="Kanamori H."/>
            <person name="Takamatsu D."/>
        </authorList>
    </citation>
    <scope>NUCLEOTIDE SEQUENCE</scope>
    <source>
        <strain evidence="2">J43TS3</strain>
    </source>
</reference>
<dbReference type="SUPFAM" id="SSF48452">
    <property type="entry name" value="TPR-like"/>
    <property type="match status" value="1"/>
</dbReference>
<dbReference type="InterPro" id="IPR001387">
    <property type="entry name" value="Cro/C1-type_HTH"/>
</dbReference>
<dbReference type="Proteomes" id="UP000676917">
    <property type="component" value="Unassembled WGS sequence"/>
</dbReference>
<sequence length="420" mass="49312">MGIDLGQAIKFNRLRANMTQAELANGIISVSYLSKIENGTAEPPEEIIGLLGERLNMNALDSTNAVTDQSIIRWFHHLLRVNIDESIRLYNKIKNNLINGYDKKLTTLVDIHKLYYFVLIKDYKEAENVIVSLQKSSKKFSENEMYYYLNFLGCYHYSQMEYKKALDFFQNAERYIHSDIFHKAEDIHNLYYLIGSSASKIRQTHLCLLYTLRALEYYQGKYELRRCAKCQILLGISYRRINNIDKAKESYGFAIKIAHKIDDNGILVLCYQNMGKLLSSIGESFESINHYLKSYELRKNQSIEKKLIPISSLMNEYYKIGDLENAKTWMELGLELSKSIDPLQSIHVYEFKVYEHLINGINNSFESLITKHIIPFYHEKQLVYEEANYTKLLAKYYFDNRKYKQAAIYYKALDNINSYF</sequence>
<dbReference type="Gene3D" id="1.25.40.10">
    <property type="entry name" value="Tetratricopeptide repeat domain"/>
    <property type="match status" value="1"/>
</dbReference>
<organism evidence="2 3">
    <name type="scientific">Ornithinibacillus bavariensis</name>
    <dbReference type="NCBI Taxonomy" id="545502"/>
    <lineage>
        <taxon>Bacteria</taxon>
        <taxon>Bacillati</taxon>
        <taxon>Bacillota</taxon>
        <taxon>Bacilli</taxon>
        <taxon>Bacillales</taxon>
        <taxon>Bacillaceae</taxon>
        <taxon>Ornithinibacillus</taxon>
    </lineage>
</organism>
<evidence type="ECO:0000313" key="3">
    <source>
        <dbReference type="Proteomes" id="UP000676917"/>
    </source>
</evidence>
<evidence type="ECO:0000313" key="2">
    <source>
        <dbReference type="EMBL" id="GIO25952.1"/>
    </source>
</evidence>
<accession>A0A919X4X7</accession>
<dbReference type="RefSeq" id="WP_212919451.1">
    <property type="nucleotide sequence ID" value="NZ_BORP01000001.1"/>
</dbReference>
<dbReference type="Pfam" id="PF01381">
    <property type="entry name" value="HTH_3"/>
    <property type="match status" value="1"/>
</dbReference>
<dbReference type="AlphaFoldDB" id="A0A919X4X7"/>
<dbReference type="InterPro" id="IPR010982">
    <property type="entry name" value="Lambda_DNA-bd_dom_sf"/>
</dbReference>
<keyword evidence="3" id="KW-1185">Reference proteome</keyword>
<name>A0A919X4X7_9BACI</name>
<gene>
    <name evidence="2" type="primary">nprR_1</name>
    <name evidence="2" type="ORF">J43TS3_05630</name>
</gene>
<dbReference type="CDD" id="cd00093">
    <property type="entry name" value="HTH_XRE"/>
    <property type="match status" value="1"/>
</dbReference>
<dbReference type="InterPro" id="IPR019734">
    <property type="entry name" value="TPR_rpt"/>
</dbReference>
<dbReference type="EMBL" id="BORP01000001">
    <property type="protein sequence ID" value="GIO25952.1"/>
    <property type="molecule type" value="Genomic_DNA"/>
</dbReference>